<protein>
    <submittedName>
        <fullName evidence="2">Light induced alcohol dehydrogenase Bli-4</fullName>
    </submittedName>
</protein>
<sequence>MSALSAVHGLASTIFSNFFVTLPYPESKPGLSEQTVIVTGSNTGLGLEASRHLLRIGVGKLIMAVRNQEKGEKARSELLNSTKRSADSVEVWHVDMESYDSVKAFANRVSSELPRVDAVLANAGIMLDKFGLAEGNEKTITVNVVSTFLLFLLLLPKLRQSPTPGKFVIPNSALHYLAPVKELVPNNTTPIFSRLNDPKTSNMASRYSVSKLLVLYVIRELAARMKASGKPVVIINTPNPSYCKSGLTRDMNATAPPDFIARSTEMGSRALVHGLLAGPETNGHYLTNCHVQTPASHVTNKTGAQIQKVFYEELMQKLETISPGVSANI</sequence>
<dbReference type="AlphaFoldDB" id="A0AA38R5D1"/>
<accession>A0AA38R5D1</accession>
<dbReference type="SUPFAM" id="SSF51735">
    <property type="entry name" value="NAD(P)-binding Rossmann-fold domains"/>
    <property type="match status" value="1"/>
</dbReference>
<dbReference type="EMBL" id="JANBVO010000033">
    <property type="protein sequence ID" value="KAJ9137758.1"/>
    <property type="molecule type" value="Genomic_DNA"/>
</dbReference>
<dbReference type="InterPro" id="IPR002347">
    <property type="entry name" value="SDR_fam"/>
</dbReference>
<gene>
    <name evidence="2" type="ORF">NKR23_g8918</name>
</gene>
<reference evidence="2" key="1">
    <citation type="submission" date="2022-07" db="EMBL/GenBank/DDBJ databases">
        <title>Fungi with potential for degradation of polypropylene.</title>
        <authorList>
            <person name="Gostincar C."/>
        </authorList>
    </citation>
    <scope>NUCLEOTIDE SEQUENCE</scope>
    <source>
        <strain evidence="2">EXF-13308</strain>
    </source>
</reference>
<comment type="caution">
    <text evidence="2">The sequence shown here is derived from an EMBL/GenBank/DDBJ whole genome shotgun (WGS) entry which is preliminary data.</text>
</comment>
<keyword evidence="3" id="KW-1185">Reference proteome</keyword>
<evidence type="ECO:0000313" key="2">
    <source>
        <dbReference type="EMBL" id="KAJ9137758.1"/>
    </source>
</evidence>
<dbReference type="InterPro" id="IPR036291">
    <property type="entry name" value="NAD(P)-bd_dom_sf"/>
</dbReference>
<dbReference type="PANTHER" id="PTHR43157">
    <property type="entry name" value="PHOSPHATIDYLINOSITOL-GLYCAN BIOSYNTHESIS CLASS F PROTEIN-RELATED"/>
    <property type="match status" value="1"/>
</dbReference>
<keyword evidence="1" id="KW-0560">Oxidoreductase</keyword>
<dbReference type="Pfam" id="PF00106">
    <property type="entry name" value="adh_short"/>
    <property type="match status" value="1"/>
</dbReference>
<dbReference type="Proteomes" id="UP001174694">
    <property type="component" value="Unassembled WGS sequence"/>
</dbReference>
<dbReference type="GO" id="GO:0016491">
    <property type="term" value="F:oxidoreductase activity"/>
    <property type="evidence" value="ECO:0007669"/>
    <property type="project" value="UniProtKB-KW"/>
</dbReference>
<evidence type="ECO:0000313" key="3">
    <source>
        <dbReference type="Proteomes" id="UP001174694"/>
    </source>
</evidence>
<organism evidence="2 3">
    <name type="scientific">Pleurostoma richardsiae</name>
    <dbReference type="NCBI Taxonomy" id="41990"/>
    <lineage>
        <taxon>Eukaryota</taxon>
        <taxon>Fungi</taxon>
        <taxon>Dikarya</taxon>
        <taxon>Ascomycota</taxon>
        <taxon>Pezizomycotina</taxon>
        <taxon>Sordariomycetes</taxon>
        <taxon>Sordariomycetidae</taxon>
        <taxon>Calosphaeriales</taxon>
        <taxon>Pleurostomataceae</taxon>
        <taxon>Pleurostoma</taxon>
    </lineage>
</organism>
<name>A0AA38R5D1_9PEZI</name>
<evidence type="ECO:0000256" key="1">
    <source>
        <dbReference type="ARBA" id="ARBA00023002"/>
    </source>
</evidence>
<proteinExistence type="predicted"/>
<dbReference type="Gene3D" id="3.40.50.720">
    <property type="entry name" value="NAD(P)-binding Rossmann-like Domain"/>
    <property type="match status" value="1"/>
</dbReference>
<dbReference type="PRINTS" id="PR00081">
    <property type="entry name" value="GDHRDH"/>
</dbReference>
<dbReference type="PANTHER" id="PTHR43157:SF31">
    <property type="entry name" value="PHOSPHATIDYLINOSITOL-GLYCAN BIOSYNTHESIS CLASS F PROTEIN"/>
    <property type="match status" value="1"/>
</dbReference>